<gene>
    <name evidence="8" type="ORF">LOD99_4504</name>
</gene>
<dbReference type="InterPro" id="IPR011598">
    <property type="entry name" value="bHLH_dom"/>
</dbReference>
<evidence type="ECO:0000256" key="1">
    <source>
        <dbReference type="ARBA" id="ARBA00004123"/>
    </source>
</evidence>
<keyword evidence="5" id="KW-0539">Nucleus</keyword>
<comment type="caution">
    <text evidence="8">The sequence shown here is derived from an EMBL/GenBank/DDBJ whole genome shotgun (WGS) entry which is preliminary data.</text>
</comment>
<dbReference type="GO" id="GO:0000785">
    <property type="term" value="C:chromatin"/>
    <property type="evidence" value="ECO:0007669"/>
    <property type="project" value="TreeGrafter"/>
</dbReference>
<evidence type="ECO:0000256" key="6">
    <source>
        <dbReference type="SAM" id="MobiDB-lite"/>
    </source>
</evidence>
<organism evidence="8 9">
    <name type="scientific">Oopsacas minuta</name>
    <dbReference type="NCBI Taxonomy" id="111878"/>
    <lineage>
        <taxon>Eukaryota</taxon>
        <taxon>Metazoa</taxon>
        <taxon>Porifera</taxon>
        <taxon>Hexactinellida</taxon>
        <taxon>Hexasterophora</taxon>
        <taxon>Lyssacinosida</taxon>
        <taxon>Leucopsacidae</taxon>
        <taxon>Oopsacas</taxon>
    </lineage>
</organism>
<dbReference type="InterPro" id="IPR036638">
    <property type="entry name" value="HLH_DNA-bd_sf"/>
</dbReference>
<feature type="compositionally biased region" description="Polar residues" evidence="6">
    <location>
        <begin position="169"/>
        <end position="182"/>
    </location>
</feature>
<dbReference type="EMBL" id="JAKMXF010000300">
    <property type="protein sequence ID" value="KAI6651959.1"/>
    <property type="molecule type" value="Genomic_DNA"/>
</dbReference>
<feature type="compositionally biased region" description="Polar residues" evidence="6">
    <location>
        <begin position="418"/>
        <end position="433"/>
    </location>
</feature>
<feature type="region of interest" description="Disordered" evidence="6">
    <location>
        <begin position="162"/>
        <end position="182"/>
    </location>
</feature>
<keyword evidence="3" id="KW-0238">DNA-binding</keyword>
<dbReference type="Gene3D" id="4.10.280.10">
    <property type="entry name" value="Helix-loop-helix DNA-binding domain"/>
    <property type="match status" value="1"/>
</dbReference>
<dbReference type="Proteomes" id="UP001165289">
    <property type="component" value="Unassembled WGS sequence"/>
</dbReference>
<dbReference type="PANTHER" id="PTHR11793:SF13">
    <property type="entry name" value="PROTEIN DAUGHTERLESS"/>
    <property type="match status" value="1"/>
</dbReference>
<dbReference type="GO" id="GO:0000978">
    <property type="term" value="F:RNA polymerase II cis-regulatory region sequence-specific DNA binding"/>
    <property type="evidence" value="ECO:0007669"/>
    <property type="project" value="TreeGrafter"/>
</dbReference>
<evidence type="ECO:0000313" key="8">
    <source>
        <dbReference type="EMBL" id="KAI6651959.1"/>
    </source>
</evidence>
<evidence type="ECO:0000256" key="2">
    <source>
        <dbReference type="ARBA" id="ARBA00023015"/>
    </source>
</evidence>
<evidence type="ECO:0000313" key="9">
    <source>
        <dbReference type="Proteomes" id="UP001165289"/>
    </source>
</evidence>
<feature type="region of interest" description="Disordered" evidence="6">
    <location>
        <begin position="418"/>
        <end position="460"/>
    </location>
</feature>
<evidence type="ECO:0000256" key="4">
    <source>
        <dbReference type="ARBA" id="ARBA00023163"/>
    </source>
</evidence>
<feature type="compositionally biased region" description="Basic and acidic residues" evidence="6">
    <location>
        <begin position="434"/>
        <end position="450"/>
    </location>
</feature>
<comment type="subcellular location">
    <subcellularLocation>
        <location evidence="1">Nucleus</location>
    </subcellularLocation>
</comment>
<dbReference type="GO" id="GO:0000981">
    <property type="term" value="F:DNA-binding transcription factor activity, RNA polymerase II-specific"/>
    <property type="evidence" value="ECO:0007669"/>
    <property type="project" value="TreeGrafter"/>
</dbReference>
<dbReference type="AlphaFoldDB" id="A0AAV7JSV4"/>
<name>A0AAV7JSV4_9METZ</name>
<dbReference type="PROSITE" id="PS50888">
    <property type="entry name" value="BHLH"/>
    <property type="match status" value="1"/>
</dbReference>
<accession>A0AAV7JSV4</accession>
<sequence length="623" mass="69984">MFPGANIYPKSYLTSPQKPQNQISPPFAIIGHLPLDHSKHAIIDPMHQDPKHLPTDWNIQQEPINISNTPHKPLSHSLSAPEKKIYIFRRKKPSNPRTQSLSSNCLEHPAPSRIIKRSGSCTETLTNPTIACNWERNIYPPIQENATEPTNILSPTKIRREGSFKESTPRSVQGDNFTRPSPLEQSYSGMSGNTGNAYTSLTNSLPISQSHTPPWNPHTSKASLPAQLYPTNPIEPSATQLRMQKGEMTGHGLPVTYHAISSEPSTPSLLPLHRSCEDLLHPTNSPLSEYSVRRESLPSQSLLNSRPNLTQSTSSLHYTPNPVHYKPIFPTHVPVNFQLTGQSLDKVAEHDEELDEALQVLSKYIEQDEGKDGDNSDLSADSKLVIAQEQLKFKLSNLSEFSNSQTQVIYNELKSSQDSYCGSEGNLSPSSTLKRSELTDDEISEKLKKEQQRRKANNERERVRVRDINYAFRELGDICANHTNERAQTKLTILQQALSVIHTLEGEARLRNVNLRAACFKRREDQLNQPCSPDYSETPLSVNSQTFHQTLESTSSLNDIPDNPGMIPPRDYTGILPFDSKSDLSLDSYSKPIIKTQLSEEIYRTDNLQANPIGNYSYQHPLH</sequence>
<dbReference type="SMART" id="SM00353">
    <property type="entry name" value="HLH"/>
    <property type="match status" value="1"/>
</dbReference>
<dbReference type="SUPFAM" id="SSF47459">
    <property type="entry name" value="HLH, helix-loop-helix DNA-binding domain"/>
    <property type="match status" value="1"/>
</dbReference>
<dbReference type="PANTHER" id="PTHR11793">
    <property type="entry name" value="BASIC HELIX-LOOP-HELIX TRANSCRIPTION FACTOR"/>
    <property type="match status" value="1"/>
</dbReference>
<keyword evidence="4" id="KW-0804">Transcription</keyword>
<dbReference type="GO" id="GO:0046983">
    <property type="term" value="F:protein dimerization activity"/>
    <property type="evidence" value="ECO:0007669"/>
    <property type="project" value="InterPro"/>
</dbReference>
<feature type="region of interest" description="Disordered" evidence="6">
    <location>
        <begin position="1"/>
        <end position="20"/>
    </location>
</feature>
<dbReference type="GO" id="GO:0005634">
    <property type="term" value="C:nucleus"/>
    <property type="evidence" value="ECO:0007669"/>
    <property type="project" value="UniProtKB-SubCell"/>
</dbReference>
<feature type="domain" description="BHLH" evidence="7">
    <location>
        <begin position="452"/>
        <end position="504"/>
    </location>
</feature>
<dbReference type="InterPro" id="IPR051098">
    <property type="entry name" value="NeuroDiff_E-box_TFs"/>
</dbReference>
<protein>
    <submittedName>
        <fullName evidence="8">BHLH domain containing transcription factor E12/E47</fullName>
    </submittedName>
</protein>
<keyword evidence="2" id="KW-0805">Transcription regulation</keyword>
<evidence type="ECO:0000256" key="5">
    <source>
        <dbReference type="ARBA" id="ARBA00023242"/>
    </source>
</evidence>
<reference evidence="8 9" key="1">
    <citation type="journal article" date="2023" name="BMC Biol.">
        <title>The compact genome of the sponge Oopsacas minuta (Hexactinellida) is lacking key metazoan core genes.</title>
        <authorList>
            <person name="Santini S."/>
            <person name="Schenkelaars Q."/>
            <person name="Jourda C."/>
            <person name="Duchesne M."/>
            <person name="Belahbib H."/>
            <person name="Rocher C."/>
            <person name="Selva M."/>
            <person name="Riesgo A."/>
            <person name="Vervoort M."/>
            <person name="Leys S.P."/>
            <person name="Kodjabachian L."/>
            <person name="Le Bivic A."/>
            <person name="Borchiellini C."/>
            <person name="Claverie J.M."/>
            <person name="Renard E."/>
        </authorList>
    </citation>
    <scope>NUCLEOTIDE SEQUENCE [LARGE SCALE GENOMIC DNA]</scope>
    <source>
        <strain evidence="8">SPO-2</strain>
    </source>
</reference>
<dbReference type="Pfam" id="PF00010">
    <property type="entry name" value="HLH"/>
    <property type="match status" value="1"/>
</dbReference>
<proteinExistence type="predicted"/>
<evidence type="ECO:0000259" key="7">
    <source>
        <dbReference type="PROSITE" id="PS50888"/>
    </source>
</evidence>
<evidence type="ECO:0000256" key="3">
    <source>
        <dbReference type="ARBA" id="ARBA00023125"/>
    </source>
</evidence>
<keyword evidence="9" id="KW-1185">Reference proteome</keyword>
<dbReference type="GO" id="GO:0005667">
    <property type="term" value="C:transcription regulator complex"/>
    <property type="evidence" value="ECO:0007669"/>
    <property type="project" value="TreeGrafter"/>
</dbReference>